<dbReference type="InterPro" id="IPR041698">
    <property type="entry name" value="Methyltransf_25"/>
</dbReference>
<dbReference type="AlphaFoldDB" id="A0A5B8RBP6"/>
<organism evidence="2">
    <name type="scientific">uncultured organism</name>
    <dbReference type="NCBI Taxonomy" id="155900"/>
    <lineage>
        <taxon>unclassified sequences</taxon>
        <taxon>environmental samples</taxon>
    </lineage>
</organism>
<name>A0A5B8RBP6_9ZZZZ</name>
<dbReference type="PROSITE" id="PS01131">
    <property type="entry name" value="RRNA_A_DIMETH"/>
    <property type="match status" value="1"/>
</dbReference>
<dbReference type="EMBL" id="MN079131">
    <property type="protein sequence ID" value="QEA06220.1"/>
    <property type="molecule type" value="Genomic_DNA"/>
</dbReference>
<gene>
    <name evidence="2" type="ORF">KBTEX_02550</name>
</gene>
<dbReference type="Pfam" id="PF13649">
    <property type="entry name" value="Methyltransf_25"/>
    <property type="match status" value="1"/>
</dbReference>
<dbReference type="InterPro" id="IPR029063">
    <property type="entry name" value="SAM-dependent_MTases_sf"/>
</dbReference>
<dbReference type="InterPro" id="IPR020596">
    <property type="entry name" value="rRNA_Ade_Mease_Trfase_CS"/>
</dbReference>
<dbReference type="GO" id="GO:0000179">
    <property type="term" value="F:rRNA (adenine-N6,N6-)-dimethyltransferase activity"/>
    <property type="evidence" value="ECO:0007669"/>
    <property type="project" value="InterPro"/>
</dbReference>
<evidence type="ECO:0000259" key="1">
    <source>
        <dbReference type="Pfam" id="PF13649"/>
    </source>
</evidence>
<sequence length="206" mass="22729">MTRMHARMAEERRGERRLYLRKYLQQGRRVASFAPSSRHLAAATCRGVDPGRPQWLIELGAGTGSITRAAAARMHPDSRLIAVERDPDFAALAARAAPRAEVVVADVADLEALLHERGISRLDGVLSGLPTPSLPPALRERVFAVLAERGGPWVSQITVMPWVYYGLYRRFFRTVAFEPVWRNLPPGGVYHCRGPRCAAPAVVTPG</sequence>
<protein>
    <recommendedName>
        <fullName evidence="1">Methyltransferase domain-containing protein</fullName>
    </recommendedName>
</protein>
<dbReference type="Gene3D" id="3.40.50.150">
    <property type="entry name" value="Vaccinia Virus protein VP39"/>
    <property type="match status" value="1"/>
</dbReference>
<evidence type="ECO:0000313" key="2">
    <source>
        <dbReference type="EMBL" id="QEA06220.1"/>
    </source>
</evidence>
<dbReference type="SUPFAM" id="SSF53335">
    <property type="entry name" value="S-adenosyl-L-methionine-dependent methyltransferases"/>
    <property type="match status" value="1"/>
</dbReference>
<feature type="domain" description="Methyltransferase" evidence="1">
    <location>
        <begin position="57"/>
        <end position="115"/>
    </location>
</feature>
<reference evidence="2" key="1">
    <citation type="submission" date="2019-06" db="EMBL/GenBank/DDBJ databases">
        <authorList>
            <person name="Murdoch R.W."/>
            <person name="Fathepure B."/>
        </authorList>
    </citation>
    <scope>NUCLEOTIDE SEQUENCE</scope>
</reference>
<dbReference type="CDD" id="cd02440">
    <property type="entry name" value="AdoMet_MTases"/>
    <property type="match status" value="1"/>
</dbReference>
<accession>A0A5B8RBP6</accession>
<proteinExistence type="predicted"/>